<feature type="DNA-binding region" description="Homeobox" evidence="1">
    <location>
        <begin position="821"/>
        <end position="886"/>
    </location>
</feature>
<comment type="caution">
    <text evidence="3">The sequence shown here is derived from an EMBL/GenBank/DDBJ whole genome shotgun (WGS) entry which is preliminary data.</text>
</comment>
<dbReference type="GO" id="GO:0003677">
    <property type="term" value="F:DNA binding"/>
    <property type="evidence" value="ECO:0007669"/>
    <property type="project" value="UniProtKB-UniRule"/>
</dbReference>
<evidence type="ECO:0000313" key="4">
    <source>
        <dbReference type="Proteomes" id="UP000186817"/>
    </source>
</evidence>
<dbReference type="InterPro" id="IPR001356">
    <property type="entry name" value="HD"/>
</dbReference>
<keyword evidence="1" id="KW-0539">Nucleus</keyword>
<comment type="subcellular location">
    <subcellularLocation>
        <location evidence="1">Nucleus</location>
    </subcellularLocation>
</comment>
<feature type="compositionally biased region" description="Basic residues" evidence="2">
    <location>
        <begin position="939"/>
        <end position="953"/>
    </location>
</feature>
<feature type="region of interest" description="Disordered" evidence="2">
    <location>
        <begin position="356"/>
        <end position="391"/>
    </location>
</feature>
<keyword evidence="1" id="KW-0238">DNA-binding</keyword>
<accession>A0A1Q9E8N7</accession>
<protein>
    <submittedName>
        <fullName evidence="3">Uncharacterized protein</fullName>
    </submittedName>
</protein>
<proteinExistence type="predicted"/>
<sequence>MQLAALQVDVRSAPRLKCSTDDFPTAFCRDMAAPTQTDPQTSPSGDDAALAVESFPAPVGTAVSDTLAARSASDMAVATQPDPQTSPVRDDVAVVADGYPSPAKTTPGTAGTPESYGEYGMDLLQALQASAREKCQYVQRSGTGPLCGVDEETGILVLRACLAEAARLETWCGSEKHTSAPLWGGDGDWMRLRPNLLKCLHPDSVQPPDNFLTLPAAFWRDAEFVCPKTEDNVLVHGGTFNVTQEGMAGCHFMPFLTKEEYGRLLPPSCPSRFCDMVISVASRSGSATLADQVRESGDCYFHSILCILHFRGVLLSKDIFRNAENPLGMYASKFLVPHVVLDQEMAERHMQDTCLDVSQGAPQGTPGQGIASEEAGRSGASLQSQPEPVQPCKRKLRFENALDEQSAAGRDRPDPVTDMLRHVQEQGADFSLDEFYFQDCVFDGYLDKDEVYKTVKECLLHCYNCTETHRQLATNLDFDLRFMVPAPLAAAVNTVAKRRGLSPEALLAVLDANVGFMEDPTTTLTHQLDSMHEITPASPVIVGSASSTRKSHLIKASDDWMLTSSEAPDIFKDRTILNTDSTTKGIRNCLEAHSRCAVSSDEAATTFDTKFSDKESGLHFLAPTKLNTWTQGEYDGPQTGQSKQVLGAYNFMLKVAGQTEVCECILNPKVHGFQKRIKQVWSLATLHTDDNQCSKDSDNLIQEYHDWMLRTFTAPGKGQKLSLDGFALSVYRSAKEALMDAMKEMPKMPPAWQSKLQFFHSDVLRETHKVMRACQFLNEKFGKPDADRVTAAVDEISVGLMRWLRQVQLHFGFYRWAQRNQKKEHSRNEVHEAVLAEPQYEEEEEQTPEDEFMKLLLEKAPKDQMFTAKQVRDWFRNKRSDWYRKGLADKILTAIDHLLTRNLLQYPDGHAAEPETQHVHAPEDIQPEDEKVAPVAKKAASKKAARRAKKTARGRPTVQVKKRTLADIMQDEAADQERKRLKVNSSEFS</sequence>
<dbReference type="EMBL" id="LSRX01000227">
    <property type="protein sequence ID" value="OLQ03777.1"/>
    <property type="molecule type" value="Genomic_DNA"/>
</dbReference>
<feature type="region of interest" description="Disordered" evidence="2">
    <location>
        <begin position="913"/>
        <end position="989"/>
    </location>
</feature>
<evidence type="ECO:0000256" key="1">
    <source>
        <dbReference type="PROSITE-ProRule" id="PRU00108"/>
    </source>
</evidence>
<keyword evidence="4" id="KW-1185">Reference proteome</keyword>
<evidence type="ECO:0000313" key="3">
    <source>
        <dbReference type="EMBL" id="OLQ03777.1"/>
    </source>
</evidence>
<dbReference type="AlphaFoldDB" id="A0A1Q9E8N7"/>
<dbReference type="PROSITE" id="PS50071">
    <property type="entry name" value="HOMEOBOX_2"/>
    <property type="match status" value="1"/>
</dbReference>
<gene>
    <name evidence="3" type="ORF">AK812_SmicGene13217</name>
</gene>
<feature type="compositionally biased region" description="Basic and acidic residues" evidence="2">
    <location>
        <begin position="913"/>
        <end position="932"/>
    </location>
</feature>
<dbReference type="GO" id="GO:0005634">
    <property type="term" value="C:nucleus"/>
    <property type="evidence" value="ECO:0007669"/>
    <property type="project" value="UniProtKB-SubCell"/>
</dbReference>
<dbReference type="Proteomes" id="UP000186817">
    <property type="component" value="Unassembled WGS sequence"/>
</dbReference>
<keyword evidence="1" id="KW-0371">Homeobox</keyword>
<name>A0A1Q9E8N7_SYMMI</name>
<evidence type="ECO:0000256" key="2">
    <source>
        <dbReference type="SAM" id="MobiDB-lite"/>
    </source>
</evidence>
<reference evidence="3 4" key="1">
    <citation type="submission" date="2016-02" db="EMBL/GenBank/DDBJ databases">
        <title>Genome analysis of coral dinoflagellate symbionts highlights evolutionary adaptations to a symbiotic lifestyle.</title>
        <authorList>
            <person name="Aranda M."/>
            <person name="Li Y."/>
            <person name="Liew Y.J."/>
            <person name="Baumgarten S."/>
            <person name="Simakov O."/>
            <person name="Wilson M."/>
            <person name="Piel J."/>
            <person name="Ashoor H."/>
            <person name="Bougouffa S."/>
            <person name="Bajic V.B."/>
            <person name="Ryu T."/>
            <person name="Ravasi T."/>
            <person name="Bayer T."/>
            <person name="Micklem G."/>
            <person name="Kim H."/>
            <person name="Bhak J."/>
            <person name="Lajeunesse T.C."/>
            <person name="Voolstra C.R."/>
        </authorList>
    </citation>
    <scope>NUCLEOTIDE SEQUENCE [LARGE SCALE GENOMIC DNA]</scope>
    <source>
        <strain evidence="3 4">CCMP2467</strain>
    </source>
</reference>
<dbReference type="OrthoDB" id="414005at2759"/>
<organism evidence="3 4">
    <name type="scientific">Symbiodinium microadriaticum</name>
    <name type="common">Dinoflagellate</name>
    <name type="synonym">Zooxanthella microadriatica</name>
    <dbReference type="NCBI Taxonomy" id="2951"/>
    <lineage>
        <taxon>Eukaryota</taxon>
        <taxon>Sar</taxon>
        <taxon>Alveolata</taxon>
        <taxon>Dinophyceae</taxon>
        <taxon>Suessiales</taxon>
        <taxon>Symbiodiniaceae</taxon>
        <taxon>Symbiodinium</taxon>
    </lineage>
</organism>